<evidence type="ECO:0000313" key="1">
    <source>
        <dbReference type="EMBL" id="GEP95719.1"/>
    </source>
</evidence>
<gene>
    <name evidence="1" type="ORF">CCY01nite_19790</name>
</gene>
<evidence type="ECO:0000313" key="2">
    <source>
        <dbReference type="Proteomes" id="UP000321436"/>
    </source>
</evidence>
<proteinExistence type="predicted"/>
<protein>
    <submittedName>
        <fullName evidence="1">Uncharacterized protein</fullName>
    </submittedName>
</protein>
<comment type="caution">
    <text evidence="1">The sequence shown here is derived from an EMBL/GenBank/DDBJ whole genome shotgun (WGS) entry which is preliminary data.</text>
</comment>
<keyword evidence="2" id="KW-1185">Reference proteome</keyword>
<accession>A0A512RJ39</accession>
<sequence length="70" mass="7830">MLNRPHKELTNIHDDESPADRNYYKSLMSNVCNIPDGDVYPLSIDTACFGRRLSAAALRCKIGRAYTGGR</sequence>
<name>A0A512RJ39_9BACT</name>
<dbReference type="Proteomes" id="UP000321436">
    <property type="component" value="Unassembled WGS sequence"/>
</dbReference>
<dbReference type="EMBL" id="BKAU01000001">
    <property type="protein sequence ID" value="GEP95719.1"/>
    <property type="molecule type" value="Genomic_DNA"/>
</dbReference>
<dbReference type="AlphaFoldDB" id="A0A512RJ39"/>
<reference evidence="1 2" key="1">
    <citation type="submission" date="2019-07" db="EMBL/GenBank/DDBJ databases">
        <title>Whole genome shotgun sequence of Chitinophaga cymbidii NBRC 109752.</title>
        <authorList>
            <person name="Hosoyama A."/>
            <person name="Uohara A."/>
            <person name="Ohji S."/>
            <person name="Ichikawa N."/>
        </authorList>
    </citation>
    <scope>NUCLEOTIDE SEQUENCE [LARGE SCALE GENOMIC DNA]</scope>
    <source>
        <strain evidence="1 2">NBRC 109752</strain>
    </source>
</reference>
<organism evidence="1 2">
    <name type="scientific">Chitinophaga cymbidii</name>
    <dbReference type="NCBI Taxonomy" id="1096750"/>
    <lineage>
        <taxon>Bacteria</taxon>
        <taxon>Pseudomonadati</taxon>
        <taxon>Bacteroidota</taxon>
        <taxon>Chitinophagia</taxon>
        <taxon>Chitinophagales</taxon>
        <taxon>Chitinophagaceae</taxon>
        <taxon>Chitinophaga</taxon>
    </lineage>
</organism>